<keyword evidence="3" id="KW-1185">Reference proteome</keyword>
<dbReference type="Pfam" id="PF12520">
    <property type="entry name" value="DUF3723"/>
    <property type="match status" value="1"/>
</dbReference>
<dbReference type="EMBL" id="CP086355">
    <property type="protein sequence ID" value="UNI15350.1"/>
    <property type="molecule type" value="Genomic_DNA"/>
</dbReference>
<protein>
    <submittedName>
        <fullName evidence="2">Uncharacterized protein</fullName>
    </submittedName>
</protein>
<feature type="compositionally biased region" description="Basic and acidic residues" evidence="1">
    <location>
        <begin position="744"/>
        <end position="757"/>
    </location>
</feature>
<dbReference type="RefSeq" id="XP_047838831.1">
    <property type="nucleotide sequence ID" value="XM_047982863.1"/>
</dbReference>
<evidence type="ECO:0000313" key="2">
    <source>
        <dbReference type="EMBL" id="UNI15350.1"/>
    </source>
</evidence>
<feature type="compositionally biased region" description="Polar residues" evidence="1">
    <location>
        <begin position="758"/>
        <end position="777"/>
    </location>
</feature>
<reference evidence="2" key="1">
    <citation type="submission" date="2021-11" db="EMBL/GenBank/DDBJ databases">
        <title>Purpureocillium_takamizusanense_genome.</title>
        <authorList>
            <person name="Nguyen N.-H."/>
        </authorList>
    </citation>
    <scope>NUCLEOTIDE SEQUENCE</scope>
    <source>
        <strain evidence="2">PT3</strain>
    </source>
</reference>
<proteinExistence type="predicted"/>
<dbReference type="Proteomes" id="UP000829364">
    <property type="component" value="Chromosome 2"/>
</dbReference>
<organism evidence="2 3">
    <name type="scientific">Purpureocillium takamizusanense</name>
    <dbReference type="NCBI Taxonomy" id="2060973"/>
    <lineage>
        <taxon>Eukaryota</taxon>
        <taxon>Fungi</taxon>
        <taxon>Dikarya</taxon>
        <taxon>Ascomycota</taxon>
        <taxon>Pezizomycotina</taxon>
        <taxon>Sordariomycetes</taxon>
        <taxon>Hypocreomycetidae</taxon>
        <taxon>Hypocreales</taxon>
        <taxon>Ophiocordycipitaceae</taxon>
        <taxon>Purpureocillium</taxon>
    </lineage>
</organism>
<evidence type="ECO:0000256" key="1">
    <source>
        <dbReference type="SAM" id="MobiDB-lite"/>
    </source>
</evidence>
<dbReference type="OrthoDB" id="4227485at2759"/>
<sequence length="915" mass="104539">MARNTFVEANRRLEDERRAKYCGTASIRVSSLQFRDRVRTEAASQSKNAESLKRIFREERGCRQEDTRHHAKAIIRPQDLEAALAGTDLTAARLATDTLPYPRLELPPGIKLECVQGCDRLSAADEVLEGANKRWVVDLFLDDLSDDLKRMLVEDYDYHKAPSDGEIYYKIREYQGIGGEENLFFERLWLGRLAVSENRRKNFDQLCRHRKYAAAFDDLLIIPALLGGMRLSVVHQMIPMKCDEPNIFYLRHIRKWWTELCSGDHESMRQIDKATVEALQGKAPGACRSDHDDLLAKLKSGQIFCNLSQEQREAMWPRICASSCTQLIPSLFTFFEDRKFLACAAECMKKIVDPGPRDTIASRLEDMFTDAEQRSDRCVIQISDGSFGTIAGDEALRFDLGVRQLWLAAFRLYQDLPTDAHKKDRLAKARTRPDESALYDFASLASRLGFESEKINIILQASPDRAIAEQALLAARKPTRFQYANREQHIQQIVNIFAEAVPISTEAPEDAETGVRVQAPNRYGIPHDLNHGEDKARLFFPKLDEAVGSDQTDVCSLFVRRSVYLAYFGQPPATEGCVADHQTGNREEPMTDQTSQPLDVSNRVELNRALIQRALDPELDEPQDNSHLNDEQSNELQRLREHIEDEQAKLDRLKSLLAAEQAKIEERQTLLLPLARQEQELRTSIEEKEALLRQLAAQEEEQRAKLRQLEDMRQEQERILDRLTERAREEEERQRTEMALVLRNDHLPETEERRDQDSLQTETPQASLGTGMGQSRPNRITRFSFGRLLEDAPATTDVDVANVEHRAIILPTTIRIDFKLLEPNGNLKVVDTLDVDPADPSPVRRLAGKYVRKNFCLYDTHGSNLAPKNCFERVTTSGTNTIVLRDVSQAGTAVRKVRLVDVEEEQTRRRIRRKG</sequence>
<feature type="region of interest" description="Disordered" evidence="1">
    <location>
        <begin position="616"/>
        <end position="636"/>
    </location>
</feature>
<dbReference type="AlphaFoldDB" id="A0A9Q8V6X2"/>
<dbReference type="InterPro" id="IPR022198">
    <property type="entry name" value="DUF3723"/>
</dbReference>
<gene>
    <name evidence="2" type="ORF">JDV02_001890</name>
</gene>
<name>A0A9Q8V6X2_9HYPO</name>
<dbReference type="GeneID" id="72063851"/>
<accession>A0A9Q8V6X2</accession>
<evidence type="ECO:0000313" key="3">
    <source>
        <dbReference type="Proteomes" id="UP000829364"/>
    </source>
</evidence>
<feature type="region of interest" description="Disordered" evidence="1">
    <location>
        <begin position="744"/>
        <end position="777"/>
    </location>
</feature>
<dbReference type="KEGG" id="ptkz:JDV02_001890"/>
<feature type="region of interest" description="Disordered" evidence="1">
    <location>
        <begin position="578"/>
        <end position="600"/>
    </location>
</feature>